<evidence type="ECO:0000313" key="2">
    <source>
        <dbReference type="Proteomes" id="UP001275084"/>
    </source>
</evidence>
<accession>A0AAJ0MKI0</accession>
<reference evidence="1" key="1">
    <citation type="journal article" date="2023" name="Mol. Phylogenet. Evol.">
        <title>Genome-scale phylogeny and comparative genomics of the fungal order Sordariales.</title>
        <authorList>
            <person name="Hensen N."/>
            <person name="Bonometti L."/>
            <person name="Westerberg I."/>
            <person name="Brannstrom I.O."/>
            <person name="Guillou S."/>
            <person name="Cros-Aarteil S."/>
            <person name="Calhoun S."/>
            <person name="Haridas S."/>
            <person name="Kuo A."/>
            <person name="Mondo S."/>
            <person name="Pangilinan J."/>
            <person name="Riley R."/>
            <person name="LaButti K."/>
            <person name="Andreopoulos B."/>
            <person name="Lipzen A."/>
            <person name="Chen C."/>
            <person name="Yan M."/>
            <person name="Daum C."/>
            <person name="Ng V."/>
            <person name="Clum A."/>
            <person name="Steindorff A."/>
            <person name="Ohm R.A."/>
            <person name="Martin F."/>
            <person name="Silar P."/>
            <person name="Natvig D.O."/>
            <person name="Lalanne C."/>
            <person name="Gautier V."/>
            <person name="Ament-Velasquez S.L."/>
            <person name="Kruys A."/>
            <person name="Hutchinson M.I."/>
            <person name="Powell A.J."/>
            <person name="Barry K."/>
            <person name="Miller A.N."/>
            <person name="Grigoriev I.V."/>
            <person name="Debuchy R."/>
            <person name="Gladieux P."/>
            <person name="Hiltunen Thoren M."/>
            <person name="Johannesson H."/>
        </authorList>
    </citation>
    <scope>NUCLEOTIDE SEQUENCE</scope>
    <source>
        <strain evidence="1">CBS 955.72</strain>
    </source>
</reference>
<name>A0AAJ0MKI0_9PEZI</name>
<comment type="caution">
    <text evidence="1">The sequence shown here is derived from an EMBL/GenBank/DDBJ whole genome shotgun (WGS) entry which is preliminary data.</text>
</comment>
<keyword evidence="2" id="KW-1185">Reference proteome</keyword>
<reference evidence="1" key="2">
    <citation type="submission" date="2023-06" db="EMBL/GenBank/DDBJ databases">
        <authorList>
            <consortium name="Lawrence Berkeley National Laboratory"/>
            <person name="Haridas S."/>
            <person name="Hensen N."/>
            <person name="Bonometti L."/>
            <person name="Westerberg I."/>
            <person name="Brannstrom I.O."/>
            <person name="Guillou S."/>
            <person name="Cros-Aarteil S."/>
            <person name="Calhoun S."/>
            <person name="Kuo A."/>
            <person name="Mondo S."/>
            <person name="Pangilinan J."/>
            <person name="Riley R."/>
            <person name="Labutti K."/>
            <person name="Andreopoulos B."/>
            <person name="Lipzen A."/>
            <person name="Chen C."/>
            <person name="Yanf M."/>
            <person name="Daum C."/>
            <person name="Ng V."/>
            <person name="Clum A."/>
            <person name="Steindorff A."/>
            <person name="Ohm R."/>
            <person name="Martin F."/>
            <person name="Silar P."/>
            <person name="Natvig D."/>
            <person name="Lalanne C."/>
            <person name="Gautier V."/>
            <person name="Ament-Velasquez S.L."/>
            <person name="Kruys A."/>
            <person name="Hutchinson M.I."/>
            <person name="Powell A.J."/>
            <person name="Barry K."/>
            <person name="Miller A.N."/>
            <person name="Grigoriev I.V."/>
            <person name="Debuchy R."/>
            <person name="Gladieux P."/>
            <person name="Thoren M.H."/>
            <person name="Johannesson H."/>
        </authorList>
    </citation>
    <scope>NUCLEOTIDE SEQUENCE</scope>
    <source>
        <strain evidence="1">CBS 955.72</strain>
    </source>
</reference>
<gene>
    <name evidence="1" type="ORF">B0T25DRAFT_54469</name>
</gene>
<sequence length="157" mass="17227">MTRRCGCAWWVGPLTYGTRLTSLSCLFCFLPARPRCQIWRPWPGVVAQSTCMGSLIMAFRLAKARGRARGCVEGRGVMGTLLFWGLGDSPVDQAAEDHEDPRLCFPCPTGVGFPCGTLLRPLSRAEERSSTTFHITVVLASRSCWSSSINLDRCPVG</sequence>
<proteinExistence type="predicted"/>
<dbReference type="Proteomes" id="UP001275084">
    <property type="component" value="Unassembled WGS sequence"/>
</dbReference>
<dbReference type="EMBL" id="JAUIQD010000001">
    <property type="protein sequence ID" value="KAK3363841.1"/>
    <property type="molecule type" value="Genomic_DNA"/>
</dbReference>
<protein>
    <submittedName>
        <fullName evidence="1">Uncharacterized protein</fullName>
    </submittedName>
</protein>
<evidence type="ECO:0000313" key="1">
    <source>
        <dbReference type="EMBL" id="KAK3363841.1"/>
    </source>
</evidence>
<dbReference type="AlphaFoldDB" id="A0AAJ0MKI0"/>
<organism evidence="1 2">
    <name type="scientific">Lasiosphaeria hispida</name>
    <dbReference type="NCBI Taxonomy" id="260671"/>
    <lineage>
        <taxon>Eukaryota</taxon>
        <taxon>Fungi</taxon>
        <taxon>Dikarya</taxon>
        <taxon>Ascomycota</taxon>
        <taxon>Pezizomycotina</taxon>
        <taxon>Sordariomycetes</taxon>
        <taxon>Sordariomycetidae</taxon>
        <taxon>Sordariales</taxon>
        <taxon>Lasiosphaeriaceae</taxon>
        <taxon>Lasiosphaeria</taxon>
    </lineage>
</organism>